<evidence type="ECO:0000313" key="2">
    <source>
        <dbReference type="Proteomes" id="UP000799770"/>
    </source>
</evidence>
<accession>A0A6A5YQ98</accession>
<protein>
    <submittedName>
        <fullName evidence="1">Uncharacterized protein</fullName>
    </submittedName>
</protein>
<proteinExistence type="predicted"/>
<dbReference type="Pfam" id="PF18647">
    <property type="entry name" value="Fungal_lectin_2"/>
    <property type="match status" value="1"/>
</dbReference>
<dbReference type="EMBL" id="ML977347">
    <property type="protein sequence ID" value="KAF2108577.1"/>
    <property type="molecule type" value="Genomic_DNA"/>
</dbReference>
<dbReference type="OrthoDB" id="21678at2759"/>
<sequence>MNLMNVCIKMRREVLGGAHESTRNSRRTLDQWRAEQTQNFNKNGPVNRLQTWRCPLGGYTVCERLYQGSLDTRFCAFDKLLQHTRHQEEKKYVTRDTLSDLVENSYCPLWNRASSGIGTGIYLENTPENVEISVIGNIDAQGVISVDDCKGDLHRVLDGCDGDGSTNPFNWKAGGEMTIGDWTYSLKNCTTDRLPLRGQRRGVYWKDVQQLGGHKGVDTSKWTDDFKYKLDNENASEWTVSMNLDLGSSYDPSGTVLDAMRAVENPTDPNNLDIKTGYGTASGCQISIA</sequence>
<keyword evidence="2" id="KW-1185">Reference proteome</keyword>
<gene>
    <name evidence="1" type="ORF">BDV96DRAFT_605632</name>
</gene>
<name>A0A6A5YQ98_9PLEO</name>
<reference evidence="1" key="1">
    <citation type="journal article" date="2020" name="Stud. Mycol.">
        <title>101 Dothideomycetes genomes: a test case for predicting lifestyles and emergence of pathogens.</title>
        <authorList>
            <person name="Haridas S."/>
            <person name="Albert R."/>
            <person name="Binder M."/>
            <person name="Bloem J."/>
            <person name="Labutti K."/>
            <person name="Salamov A."/>
            <person name="Andreopoulos B."/>
            <person name="Baker S."/>
            <person name="Barry K."/>
            <person name="Bills G."/>
            <person name="Bluhm B."/>
            <person name="Cannon C."/>
            <person name="Castanera R."/>
            <person name="Culley D."/>
            <person name="Daum C."/>
            <person name="Ezra D."/>
            <person name="Gonzalez J."/>
            <person name="Henrissat B."/>
            <person name="Kuo A."/>
            <person name="Liang C."/>
            <person name="Lipzen A."/>
            <person name="Lutzoni F."/>
            <person name="Magnuson J."/>
            <person name="Mondo S."/>
            <person name="Nolan M."/>
            <person name="Ohm R."/>
            <person name="Pangilinan J."/>
            <person name="Park H.-J."/>
            <person name="Ramirez L."/>
            <person name="Alfaro M."/>
            <person name="Sun H."/>
            <person name="Tritt A."/>
            <person name="Yoshinaga Y."/>
            <person name="Zwiers L.-H."/>
            <person name="Turgeon B."/>
            <person name="Goodwin S."/>
            <person name="Spatafora J."/>
            <person name="Crous P."/>
            <person name="Grigoriev I."/>
        </authorList>
    </citation>
    <scope>NUCLEOTIDE SEQUENCE</scope>
    <source>
        <strain evidence="1">CBS 627.86</strain>
    </source>
</reference>
<dbReference type="Proteomes" id="UP000799770">
    <property type="component" value="Unassembled WGS sequence"/>
</dbReference>
<dbReference type="AlphaFoldDB" id="A0A6A5YQ98"/>
<evidence type="ECO:0000313" key="1">
    <source>
        <dbReference type="EMBL" id="KAF2108577.1"/>
    </source>
</evidence>
<organism evidence="1 2">
    <name type="scientific">Lophiotrema nucula</name>
    <dbReference type="NCBI Taxonomy" id="690887"/>
    <lineage>
        <taxon>Eukaryota</taxon>
        <taxon>Fungi</taxon>
        <taxon>Dikarya</taxon>
        <taxon>Ascomycota</taxon>
        <taxon>Pezizomycotina</taxon>
        <taxon>Dothideomycetes</taxon>
        <taxon>Pleosporomycetidae</taxon>
        <taxon>Pleosporales</taxon>
        <taxon>Lophiotremataceae</taxon>
        <taxon>Lophiotrema</taxon>
    </lineage>
</organism>